<protein>
    <recommendedName>
        <fullName evidence="1">Suppressor of fused-like domain-containing protein</fullName>
    </recommendedName>
</protein>
<gene>
    <name evidence="2" type="ORF">ADL15_08015</name>
</gene>
<dbReference type="InterPro" id="IPR020941">
    <property type="entry name" value="SUFU-like_domain"/>
</dbReference>
<dbReference type="Proteomes" id="UP000053244">
    <property type="component" value="Unassembled WGS sequence"/>
</dbReference>
<dbReference type="RefSeq" id="WP_067686404.1">
    <property type="nucleotide sequence ID" value="NZ_LLZH01000037.1"/>
</dbReference>
<comment type="caution">
    <text evidence="2">The sequence shown here is derived from an EMBL/GenBank/DDBJ whole genome shotgun (WGS) entry which is preliminary data.</text>
</comment>
<keyword evidence="3" id="KW-1185">Reference proteome</keyword>
<accession>A0A0X3V6B8</accession>
<name>A0A0X3V6B8_9ACTN</name>
<dbReference type="EMBL" id="LLZH01000037">
    <property type="protein sequence ID" value="KUL39987.1"/>
    <property type="molecule type" value="Genomic_DNA"/>
</dbReference>
<organism evidence="2 3">
    <name type="scientific">Actinoplanes awajinensis subsp. mycoplanecinus</name>
    <dbReference type="NCBI Taxonomy" id="135947"/>
    <lineage>
        <taxon>Bacteria</taxon>
        <taxon>Bacillati</taxon>
        <taxon>Actinomycetota</taxon>
        <taxon>Actinomycetes</taxon>
        <taxon>Micromonosporales</taxon>
        <taxon>Micromonosporaceae</taxon>
        <taxon>Actinoplanes</taxon>
    </lineage>
</organism>
<dbReference type="Pfam" id="PF05076">
    <property type="entry name" value="SUFU"/>
    <property type="match status" value="1"/>
</dbReference>
<evidence type="ECO:0000313" key="3">
    <source>
        <dbReference type="Proteomes" id="UP000053244"/>
    </source>
</evidence>
<proteinExistence type="predicted"/>
<feature type="domain" description="Suppressor of fused-like" evidence="1">
    <location>
        <begin position="23"/>
        <end position="179"/>
    </location>
</feature>
<dbReference type="AlphaFoldDB" id="A0A0X3V6B8"/>
<evidence type="ECO:0000313" key="2">
    <source>
        <dbReference type="EMBL" id="KUL39987.1"/>
    </source>
</evidence>
<sequence>MSNYIEHLESHLGLISGGYRGDGLQVIYSEAGLPFEGVRTLVTAGLGRLDLDLPDGSTVRQELVMHVPAGAAYQDRTAALLLQVAKRMADRRTALRTHQVLGPFGPLFPGTSMTALVAAPPQYLPETFAAWRGEEPPIIMAWLFPITTAEAGLVAEHGWDELEKILIAEDPDLSNPERPEVTLR</sequence>
<evidence type="ECO:0000259" key="1">
    <source>
        <dbReference type="Pfam" id="PF05076"/>
    </source>
</evidence>
<reference evidence="2 3" key="1">
    <citation type="submission" date="2015-10" db="EMBL/GenBank/DDBJ databases">
        <authorList>
            <person name="Gilbert D.G."/>
        </authorList>
    </citation>
    <scope>NUCLEOTIDE SEQUENCE [LARGE SCALE GENOMIC DNA]</scope>
    <source>
        <strain evidence="2 3">NRRL B-16712</strain>
    </source>
</reference>